<evidence type="ECO:0000256" key="10">
    <source>
        <dbReference type="ARBA" id="ARBA00047552"/>
    </source>
</evidence>
<evidence type="ECO:0000256" key="1">
    <source>
        <dbReference type="ARBA" id="ARBA00004496"/>
    </source>
</evidence>
<dbReference type="GO" id="GO:0005524">
    <property type="term" value="F:ATP binding"/>
    <property type="evidence" value="ECO:0007669"/>
    <property type="project" value="UniProtKB-KW"/>
</dbReference>
<evidence type="ECO:0000256" key="8">
    <source>
        <dbReference type="ARBA" id="ARBA00022917"/>
    </source>
</evidence>
<comment type="subcellular location">
    <subcellularLocation>
        <location evidence="1">Cytoplasm</location>
    </subcellularLocation>
</comment>
<evidence type="ECO:0000259" key="14">
    <source>
        <dbReference type="Pfam" id="PF08264"/>
    </source>
</evidence>
<dbReference type="CDD" id="cd07962">
    <property type="entry name" value="Anticodon_Ia_Val"/>
    <property type="match status" value="1"/>
</dbReference>
<keyword evidence="7 12" id="KW-0067">ATP-binding</keyword>
<keyword evidence="6 12" id="KW-0547">Nucleotide-binding</keyword>
<dbReference type="PRINTS" id="PR00986">
    <property type="entry name" value="TRNASYNTHVAL"/>
</dbReference>
<dbReference type="NCBIfam" id="TIGR00422">
    <property type="entry name" value="valS"/>
    <property type="match status" value="1"/>
</dbReference>
<evidence type="ECO:0000313" key="15">
    <source>
        <dbReference type="EMBL" id="PIR90935.1"/>
    </source>
</evidence>
<evidence type="ECO:0000259" key="13">
    <source>
        <dbReference type="Pfam" id="PF00133"/>
    </source>
</evidence>
<evidence type="ECO:0000256" key="7">
    <source>
        <dbReference type="ARBA" id="ARBA00022840"/>
    </source>
</evidence>
<dbReference type="PANTHER" id="PTHR11946:SF93">
    <property type="entry name" value="VALINE--TRNA LIGASE, CHLOROPLASTIC_MITOCHONDRIAL 2"/>
    <property type="match status" value="1"/>
</dbReference>
<evidence type="ECO:0000313" key="16">
    <source>
        <dbReference type="Proteomes" id="UP000230882"/>
    </source>
</evidence>
<dbReference type="PROSITE" id="PS00178">
    <property type="entry name" value="AA_TRNA_LIGASE_I"/>
    <property type="match status" value="1"/>
</dbReference>
<keyword evidence="8 12" id="KW-0648">Protein biosynthesis</keyword>
<dbReference type="GO" id="GO:0006438">
    <property type="term" value="P:valyl-tRNA aminoacylation"/>
    <property type="evidence" value="ECO:0007669"/>
    <property type="project" value="UniProtKB-UniRule"/>
</dbReference>
<evidence type="ECO:0000256" key="3">
    <source>
        <dbReference type="ARBA" id="ARBA00013169"/>
    </source>
</evidence>
<feature type="domain" description="Methionyl/Valyl/Leucyl/Isoleucyl-tRNA synthetase anticodon-binding" evidence="14">
    <location>
        <begin position="616"/>
        <end position="730"/>
    </location>
</feature>
<evidence type="ECO:0000256" key="5">
    <source>
        <dbReference type="ARBA" id="ARBA00022598"/>
    </source>
</evidence>
<dbReference type="EC" id="6.1.1.9" evidence="3 11"/>
<dbReference type="Proteomes" id="UP000230882">
    <property type="component" value="Unassembled WGS sequence"/>
</dbReference>
<keyword evidence="4" id="KW-0963">Cytoplasm</keyword>
<keyword evidence="5 12" id="KW-0436">Ligase</keyword>
<dbReference type="Gene3D" id="3.40.50.620">
    <property type="entry name" value="HUPs"/>
    <property type="match status" value="2"/>
</dbReference>
<dbReference type="InterPro" id="IPR014729">
    <property type="entry name" value="Rossmann-like_a/b/a_fold"/>
</dbReference>
<dbReference type="GO" id="GO:0004832">
    <property type="term" value="F:valine-tRNA ligase activity"/>
    <property type="evidence" value="ECO:0007669"/>
    <property type="project" value="UniProtKB-UniRule"/>
</dbReference>
<evidence type="ECO:0000256" key="2">
    <source>
        <dbReference type="ARBA" id="ARBA00011245"/>
    </source>
</evidence>
<sequence length="730" mass="85296">MILSKTYKPKNIEGKIYKLWEKSGFFKANPRSKKKPFSIIMPPPNANGALHIGHAVFVTLEDIMIRYQRMKGREVLWLPGTDHAGIMTQVVYEKKLAKQGKTRFDLGREEFYKQTYKFSMKNKKKVENQLRRLGASCDWSRSKFTLDPKISEAVFYTFKKMYEDGLIFQGKRIINWCPRCQTALSDLEVDYQERKDSLFYIKYGPLTLATVRPETKFGDTAIAVHPDDKRYKKYINKEIKVKTVLGEVKMKVISDKSIDPKFGTGVVKITPAHDPNDFEISKRHKLEIRQVIGFDGKLNEKAGKYSGMKVLEAREKIVKELGEMGLIEKTDSNYKHNVAVCGRCKTTIEPLISEQWFIKAKKLAAPAIKAVRNKKIEFIPKYFKKNYYHWMENIRDWCISRQIWWGHRIPVWYCQCGEKIVAIEKPKFCPKCKSPKLRQDTDTLDTWFSSGQWPFTVFGWPKKTEDFKYFYPTTILETGWDILFFWVARMIMLGIYSTQKIPFRYVYLHGLVRDKEHQKMSKSKGNVIDPLGVIDLYGADALRMALVFGTSPGRDVIISEDKIVSQRKFTNKIWNASRFVLTNKPSQINADLPAQISKKFVAGKLINADKNLTKADKKILKELDKTVKLVTKNLDDFQFHEAAQNSYHFFWHEFCDYYIEESKKQLQVPDIKHPRSKASLLRGRQTLNILLYVLLTSLKLLHPFMPFITEEIYQKLPLENKRKCLMVEPW</sequence>
<dbReference type="Pfam" id="PF00133">
    <property type="entry name" value="tRNA-synt_1"/>
    <property type="match status" value="1"/>
</dbReference>
<dbReference type="InterPro" id="IPR013155">
    <property type="entry name" value="M/V/L/I-tRNA-synth_anticd-bd"/>
</dbReference>
<dbReference type="EMBL" id="PFAU01000039">
    <property type="protein sequence ID" value="PIR90935.1"/>
    <property type="molecule type" value="Genomic_DNA"/>
</dbReference>
<evidence type="ECO:0000256" key="11">
    <source>
        <dbReference type="NCBIfam" id="TIGR00422"/>
    </source>
</evidence>
<reference evidence="16" key="1">
    <citation type="submission" date="2017-09" db="EMBL/GenBank/DDBJ databases">
        <title>Depth-based differentiation of microbial function through sediment-hosted aquifers and enrichment of novel symbionts in the deep terrestrial subsurface.</title>
        <authorList>
            <person name="Probst A.J."/>
            <person name="Ladd B."/>
            <person name="Jarett J.K."/>
            <person name="Geller-Mcgrath D.E."/>
            <person name="Sieber C.M.K."/>
            <person name="Emerson J.B."/>
            <person name="Anantharaman K."/>
            <person name="Thomas B.C."/>
            <person name="Malmstrom R."/>
            <person name="Stieglmeier M."/>
            <person name="Klingl A."/>
            <person name="Woyke T."/>
            <person name="Ryan C.M."/>
            <person name="Banfield J.F."/>
        </authorList>
    </citation>
    <scope>NUCLEOTIDE SEQUENCE [LARGE SCALE GENOMIC DNA]</scope>
</reference>
<evidence type="ECO:0000256" key="9">
    <source>
        <dbReference type="ARBA" id="ARBA00023146"/>
    </source>
</evidence>
<comment type="similarity">
    <text evidence="12">Belongs to the class-I aminoacyl-tRNA synthetase family.</text>
</comment>
<dbReference type="GO" id="GO:0005829">
    <property type="term" value="C:cytosol"/>
    <property type="evidence" value="ECO:0007669"/>
    <property type="project" value="TreeGrafter"/>
</dbReference>
<keyword evidence="9 12" id="KW-0030">Aminoacyl-tRNA synthetase</keyword>
<dbReference type="InterPro" id="IPR009080">
    <property type="entry name" value="tRNAsynth_Ia_anticodon-bd"/>
</dbReference>
<dbReference type="AlphaFoldDB" id="A0A2H0UVU7"/>
<gene>
    <name evidence="15" type="ORF">COU02_01625</name>
</gene>
<feature type="domain" description="Aminoacyl-tRNA synthetase class Ia" evidence="13">
    <location>
        <begin position="15"/>
        <end position="558"/>
    </location>
</feature>
<dbReference type="PANTHER" id="PTHR11946">
    <property type="entry name" value="VALYL-TRNA SYNTHETASES"/>
    <property type="match status" value="1"/>
</dbReference>
<evidence type="ECO:0000256" key="12">
    <source>
        <dbReference type="RuleBase" id="RU363035"/>
    </source>
</evidence>
<comment type="caution">
    <text evidence="15">The sequence shown here is derived from an EMBL/GenBank/DDBJ whole genome shotgun (WGS) entry which is preliminary data.</text>
</comment>
<accession>A0A2H0UVU7</accession>
<dbReference type="SUPFAM" id="SSF50677">
    <property type="entry name" value="ValRS/IleRS/LeuRS editing domain"/>
    <property type="match status" value="1"/>
</dbReference>
<dbReference type="SUPFAM" id="SSF47323">
    <property type="entry name" value="Anticodon-binding domain of a subclass of class I aminoacyl-tRNA synthetases"/>
    <property type="match status" value="1"/>
</dbReference>
<dbReference type="InterPro" id="IPR002303">
    <property type="entry name" value="Valyl-tRNA_ligase"/>
</dbReference>
<dbReference type="NCBIfam" id="NF004349">
    <property type="entry name" value="PRK05729.1"/>
    <property type="match status" value="1"/>
</dbReference>
<dbReference type="InterPro" id="IPR033705">
    <property type="entry name" value="Anticodon_Ia_Val"/>
</dbReference>
<comment type="catalytic activity">
    <reaction evidence="10">
        <text>tRNA(Val) + L-valine + ATP = L-valyl-tRNA(Val) + AMP + diphosphate</text>
        <dbReference type="Rhea" id="RHEA:10704"/>
        <dbReference type="Rhea" id="RHEA-COMP:9672"/>
        <dbReference type="Rhea" id="RHEA-COMP:9708"/>
        <dbReference type="ChEBI" id="CHEBI:30616"/>
        <dbReference type="ChEBI" id="CHEBI:33019"/>
        <dbReference type="ChEBI" id="CHEBI:57762"/>
        <dbReference type="ChEBI" id="CHEBI:78442"/>
        <dbReference type="ChEBI" id="CHEBI:78537"/>
        <dbReference type="ChEBI" id="CHEBI:456215"/>
        <dbReference type="EC" id="6.1.1.9"/>
    </reaction>
</comment>
<protein>
    <recommendedName>
        <fullName evidence="3 11">Valine--tRNA ligase</fullName>
        <ecNumber evidence="3 11">6.1.1.9</ecNumber>
    </recommendedName>
</protein>
<dbReference type="InterPro" id="IPR009008">
    <property type="entry name" value="Val/Leu/Ile-tRNA-synth_edit"/>
</dbReference>
<organism evidence="15 16">
    <name type="scientific">bacterium (Candidatus Gribaldobacteria) CG10_big_fil_rev_8_21_14_0_10_37_46</name>
    <dbReference type="NCBI Taxonomy" id="2014276"/>
    <lineage>
        <taxon>Bacteria</taxon>
        <taxon>Candidatus Gribaldobacteria</taxon>
    </lineage>
</organism>
<dbReference type="FunFam" id="3.40.50.620:FF:000032">
    <property type="entry name" value="Valine--tRNA ligase"/>
    <property type="match status" value="1"/>
</dbReference>
<evidence type="ECO:0000256" key="6">
    <source>
        <dbReference type="ARBA" id="ARBA00022741"/>
    </source>
</evidence>
<feature type="non-terminal residue" evidence="15">
    <location>
        <position position="730"/>
    </location>
</feature>
<comment type="subunit">
    <text evidence="2">Monomer.</text>
</comment>
<dbReference type="InterPro" id="IPR001412">
    <property type="entry name" value="aa-tRNA-synth_I_CS"/>
</dbReference>
<name>A0A2H0UVU7_9BACT</name>
<proteinExistence type="inferred from homology"/>
<dbReference type="CDD" id="cd00817">
    <property type="entry name" value="ValRS_core"/>
    <property type="match status" value="1"/>
</dbReference>
<dbReference type="SUPFAM" id="SSF52374">
    <property type="entry name" value="Nucleotidylyl transferase"/>
    <property type="match status" value="1"/>
</dbReference>
<dbReference type="GO" id="GO:0002161">
    <property type="term" value="F:aminoacyl-tRNA deacylase activity"/>
    <property type="evidence" value="ECO:0007669"/>
    <property type="project" value="InterPro"/>
</dbReference>
<evidence type="ECO:0000256" key="4">
    <source>
        <dbReference type="ARBA" id="ARBA00022490"/>
    </source>
</evidence>
<dbReference type="InterPro" id="IPR002300">
    <property type="entry name" value="aa-tRNA-synth_Ia"/>
</dbReference>
<dbReference type="Pfam" id="PF08264">
    <property type="entry name" value="Anticodon_1"/>
    <property type="match status" value="1"/>
</dbReference>
<dbReference type="Gene3D" id="1.10.730.10">
    <property type="entry name" value="Isoleucyl-tRNA Synthetase, Domain 1"/>
    <property type="match status" value="1"/>
</dbReference>